<keyword evidence="1" id="KW-0694">RNA-binding</keyword>
<reference evidence="8" key="2">
    <citation type="submission" date="2015-03" db="UniProtKB">
        <authorList>
            <consortium name="EnsemblPlants"/>
        </authorList>
    </citation>
    <scope>IDENTIFICATION</scope>
</reference>
<dbReference type="SUPFAM" id="SSF54236">
    <property type="entry name" value="Ubiquitin-like"/>
    <property type="match status" value="1"/>
</dbReference>
<comment type="similarity">
    <text evidence="5">Belongs to the CRWN family.</text>
</comment>
<evidence type="ECO:0000259" key="7">
    <source>
        <dbReference type="PROSITE" id="PS50053"/>
    </source>
</evidence>
<dbReference type="Pfam" id="PF00240">
    <property type="entry name" value="ubiquitin"/>
    <property type="match status" value="1"/>
</dbReference>
<dbReference type="PANTHER" id="PTHR31908">
    <property type="entry name" value="PROTEIN CROWDED NUCLEI 4"/>
    <property type="match status" value="1"/>
</dbReference>
<organism evidence="8 9">
    <name type="scientific">Brassica oleracea var. oleracea</name>
    <dbReference type="NCBI Taxonomy" id="109376"/>
    <lineage>
        <taxon>Eukaryota</taxon>
        <taxon>Viridiplantae</taxon>
        <taxon>Streptophyta</taxon>
        <taxon>Embryophyta</taxon>
        <taxon>Tracheophyta</taxon>
        <taxon>Spermatophyta</taxon>
        <taxon>Magnoliopsida</taxon>
        <taxon>eudicotyledons</taxon>
        <taxon>Gunneridae</taxon>
        <taxon>Pentapetalae</taxon>
        <taxon>rosids</taxon>
        <taxon>malvids</taxon>
        <taxon>Brassicales</taxon>
        <taxon>Brassicaceae</taxon>
        <taxon>Brassiceae</taxon>
        <taxon>Brassica</taxon>
    </lineage>
</organism>
<comment type="subcellular location">
    <subcellularLocation>
        <location evidence="4">Nucleus lamina</location>
    </subcellularLocation>
</comment>
<evidence type="ECO:0000313" key="9">
    <source>
        <dbReference type="Proteomes" id="UP000032141"/>
    </source>
</evidence>
<evidence type="ECO:0000256" key="3">
    <source>
        <dbReference type="ARBA" id="ARBA00023242"/>
    </source>
</evidence>
<accession>A0A0D3CE98</accession>
<keyword evidence="3" id="KW-0539">Nucleus</keyword>
<dbReference type="GO" id="GO:0003723">
    <property type="term" value="F:RNA binding"/>
    <property type="evidence" value="ECO:0007669"/>
    <property type="project" value="UniProtKB-KW"/>
</dbReference>
<evidence type="ECO:0000256" key="2">
    <source>
        <dbReference type="ARBA" id="ARBA00023054"/>
    </source>
</evidence>
<dbReference type="HOGENOM" id="CLU_423567_0_0_1"/>
<reference evidence="8 9" key="1">
    <citation type="journal article" date="2014" name="Genome Biol.">
        <title>Transcriptome and methylome profiling reveals relics of genome dominance in the mesopolyploid Brassica oleracea.</title>
        <authorList>
            <person name="Parkin I.A."/>
            <person name="Koh C."/>
            <person name="Tang H."/>
            <person name="Robinson S.J."/>
            <person name="Kagale S."/>
            <person name="Clarke W.E."/>
            <person name="Town C.D."/>
            <person name="Nixon J."/>
            <person name="Krishnakumar V."/>
            <person name="Bidwell S.L."/>
            <person name="Denoeud F."/>
            <person name="Belcram H."/>
            <person name="Links M.G."/>
            <person name="Just J."/>
            <person name="Clarke C."/>
            <person name="Bender T."/>
            <person name="Huebert T."/>
            <person name="Mason A.S."/>
            <person name="Pires J.C."/>
            <person name="Barker G."/>
            <person name="Moore J."/>
            <person name="Walley P.G."/>
            <person name="Manoli S."/>
            <person name="Batley J."/>
            <person name="Edwards D."/>
            <person name="Nelson M.N."/>
            <person name="Wang X."/>
            <person name="Paterson A.H."/>
            <person name="King G."/>
            <person name="Bancroft I."/>
            <person name="Chalhoub B."/>
            <person name="Sharpe A.G."/>
        </authorList>
    </citation>
    <scope>NUCLEOTIDE SEQUENCE</scope>
    <source>
        <strain evidence="8 9">cv. TO1000</strain>
    </source>
</reference>
<proteinExistence type="inferred from homology"/>
<dbReference type="eggNOG" id="KOG0940">
    <property type="taxonomic scope" value="Eukaryota"/>
</dbReference>
<dbReference type="InterPro" id="IPR048995">
    <property type="entry name" value="STL11/RBM22-like_N"/>
</dbReference>
<evidence type="ECO:0000256" key="6">
    <source>
        <dbReference type="SAM" id="Coils"/>
    </source>
</evidence>
<sequence>MALEDYRKECKVRTRFDTVFRWQPDRTERYKKTEICQTNPKLKNICFLDLEYGLTVRVKDTALNITAHEKEKHFRAAEEDINHKTTLLENEKDQLRNLHLDDLRGQKLKLLAESDGLSEEKDKHENTGLGRSYRNGLRGFVKRDETCGLSSDGVDGKLKEAALLYNIDDEKELRKEAESINYQTETLSICFREERDNIPDEMDALRNQQKRKLDNDSTEDLREVSAESLSRFETTRLQIFVKMMSGGKTIVIYTNKNDSVEQLHHRIELKTKIPVKETCVIYIGEQDSSLHLLGRSDTMYAVSRMLRGDWFVAINNSKEILVTLFPKKRKKATCEYLKILLNSSVPAALVMLFACPLEINKSCAKSLINLCFDSCKDLSDNQQRCYSLVVLEVFRLLKRICSRNKLYVSCRNTLGSVLDLFLGIKMHKKEMEYCIESKREEFEDSWKGRKKKLEKECIQSLKESTKKELEHVQVELKRLDTERLNIKLNCKWREKEWAELRDSVEELKIQRKKLERQNHMLRFRREDIRHENEELKNLENLKVALDDISTEVVKWEMAVRFEISNLEESGMENYSMIHISMKYGVKRSKSELEKYSDAIRYMRNVGYRETRLKLSWNTILHYFPQLLCFQNCLDFDSPGIAIGSVGL</sequence>
<dbReference type="GO" id="GO:0005652">
    <property type="term" value="C:nuclear lamina"/>
    <property type="evidence" value="ECO:0007669"/>
    <property type="project" value="UniProtKB-SubCell"/>
</dbReference>
<dbReference type="GO" id="GO:0006997">
    <property type="term" value="P:nucleus organization"/>
    <property type="evidence" value="ECO:0007669"/>
    <property type="project" value="InterPro"/>
</dbReference>
<keyword evidence="2 6" id="KW-0175">Coiled coil</keyword>
<evidence type="ECO:0000256" key="5">
    <source>
        <dbReference type="ARBA" id="ARBA00024208"/>
    </source>
</evidence>
<feature type="coiled-coil region" evidence="6">
    <location>
        <begin position="462"/>
        <end position="548"/>
    </location>
</feature>
<protein>
    <recommendedName>
        <fullName evidence="7">Ubiquitin-like domain-containing protein</fullName>
    </recommendedName>
</protein>
<dbReference type="AlphaFoldDB" id="A0A0D3CE98"/>
<name>A0A0D3CE98_BRAOL</name>
<dbReference type="InterPro" id="IPR040418">
    <property type="entry name" value="CRWN"/>
</dbReference>
<dbReference type="EnsemblPlants" id="Bo5g055900.1">
    <property type="protein sequence ID" value="Bo5g055900.1"/>
    <property type="gene ID" value="Bo5g055900"/>
</dbReference>
<dbReference type="InterPro" id="IPR000626">
    <property type="entry name" value="Ubiquitin-like_dom"/>
</dbReference>
<dbReference type="Gene3D" id="3.10.20.90">
    <property type="entry name" value="Phosphatidylinositol 3-kinase Catalytic Subunit, Chain A, domain 1"/>
    <property type="match status" value="1"/>
</dbReference>
<dbReference type="Proteomes" id="UP000032141">
    <property type="component" value="Chromosome C5"/>
</dbReference>
<dbReference type="InterPro" id="IPR029071">
    <property type="entry name" value="Ubiquitin-like_domsf"/>
</dbReference>
<keyword evidence="9" id="KW-1185">Reference proteome</keyword>
<feature type="domain" description="Ubiquitin-like" evidence="7">
    <location>
        <begin position="237"/>
        <end position="285"/>
    </location>
</feature>
<dbReference type="eggNOG" id="KOG0153">
    <property type="taxonomic scope" value="Eukaryota"/>
</dbReference>
<dbReference type="STRING" id="109376.A0A0D3CE98"/>
<evidence type="ECO:0000256" key="1">
    <source>
        <dbReference type="ARBA" id="ARBA00022884"/>
    </source>
</evidence>
<dbReference type="PROSITE" id="PS50053">
    <property type="entry name" value="UBIQUITIN_2"/>
    <property type="match status" value="1"/>
</dbReference>
<dbReference type="PANTHER" id="PTHR31908:SF2">
    <property type="entry name" value="PROTEIN CROWDED NUCLEI 4"/>
    <property type="match status" value="1"/>
</dbReference>
<dbReference type="Gramene" id="Bo5g055900.1">
    <property type="protein sequence ID" value="Bo5g055900.1"/>
    <property type="gene ID" value="Bo5g055900"/>
</dbReference>
<evidence type="ECO:0000256" key="4">
    <source>
        <dbReference type="ARBA" id="ARBA00024186"/>
    </source>
</evidence>
<dbReference type="Pfam" id="PF21369">
    <property type="entry name" value="STL11_N"/>
    <property type="match status" value="1"/>
</dbReference>
<evidence type="ECO:0000313" key="8">
    <source>
        <dbReference type="EnsemblPlants" id="Bo5g055900.1"/>
    </source>
</evidence>